<evidence type="ECO:0000313" key="2">
    <source>
        <dbReference type="EMBL" id="MFD0925247.1"/>
    </source>
</evidence>
<comment type="caution">
    <text evidence="2">The sequence shown here is derived from an EMBL/GenBank/DDBJ whole genome shotgun (WGS) entry which is preliminary data.</text>
</comment>
<name>A0ABW3G3N2_9NOCA</name>
<dbReference type="CDD" id="cd00761">
    <property type="entry name" value="Glyco_tranf_GTA_type"/>
    <property type="match status" value="1"/>
</dbReference>
<evidence type="ECO:0000313" key="3">
    <source>
        <dbReference type="Proteomes" id="UP001597068"/>
    </source>
</evidence>
<dbReference type="InterPro" id="IPR029044">
    <property type="entry name" value="Nucleotide-diphossugar_trans"/>
</dbReference>
<dbReference type="PANTHER" id="PTHR43685">
    <property type="entry name" value="GLYCOSYLTRANSFERASE"/>
    <property type="match status" value="1"/>
</dbReference>
<evidence type="ECO:0000259" key="1">
    <source>
        <dbReference type="Pfam" id="PF00535"/>
    </source>
</evidence>
<sequence>MGRFTLNSSAFGAMAAVGPIAAARRRYPQFRPYPHDAAYERWIETVEPGTVVDPVGAVGNRFGAVPMVTVVVPVFNALPRHLDDLMRSLTAQTFSDFEAVFADASTDPAVTAHLASLCVDDPRLTHVSLEENGGISRNTNAGIERATGEFIAFVDHDDTLAPHALNEVAAYLFAHPDTDIVYTDEDKITDDGRYRHSPHRKPGWSPHQYLSCNYTSHLCVIRRELLDRHGGPDPQFDGAQDYELILRLTSSASRPVVGHIPKVLYHWRTAAGSTAAEFEVKSYVRAAGRLAVQRALAARGVDGEVVALDDRPGWFEPRISPAPGVSVLLLCVGPEAPDPDALLTLTDTSAFGTVSSRRADEVDLPSLVDALRAEDIVVAVRENVVPHGSDWLQLLAGVTALDVVAAVAPRIVDGEDRIVDMGRVRDASEIPDPLFVGHPVDQGDERGHPSWVRDVDELSGAVVVARRDRFGRDPGPDDRLVVWSPVTMTVAGPRARPRVSVCVPLYHHADTVERCLRSILDQDHDDFEIVVVDDASSDDGAAVARTLLRPGDRVIVNPMRLGAAENHNRCVEVARGELVQFVHGDDELLPGALTTLAAAFDDDDVALAFSRRRLLTDDDEFREFAGTVHHNFSALQTTNDADALIADVIWKGLWRNFFGEPSNVMFRRHRALDAGGFRDDLAQTFDIDLWVHLIAGGRVVFVDEELSVRHHDGDTLSAANRRADRDWLDHTRMLWGVAMDGRIPARARVYAGLWLTTCHPTSVIDALRSPAGTRLGRLADVAVLPLTEIERRRRVAGSAARTPQEVG</sequence>
<dbReference type="Pfam" id="PF00535">
    <property type="entry name" value="Glycos_transf_2"/>
    <property type="match status" value="2"/>
</dbReference>
<dbReference type="GO" id="GO:0016757">
    <property type="term" value="F:glycosyltransferase activity"/>
    <property type="evidence" value="ECO:0007669"/>
    <property type="project" value="UniProtKB-KW"/>
</dbReference>
<feature type="domain" description="Glycosyltransferase 2-like" evidence="1">
    <location>
        <begin position="500"/>
        <end position="620"/>
    </location>
</feature>
<accession>A0ABW3G3N2</accession>
<protein>
    <submittedName>
        <fullName evidence="2">Glycosyltransferase</fullName>
        <ecNumber evidence="2">2.4.-.-</ecNumber>
    </submittedName>
</protein>
<feature type="domain" description="Glycosyltransferase 2-like" evidence="1">
    <location>
        <begin position="69"/>
        <end position="227"/>
    </location>
</feature>
<dbReference type="InterPro" id="IPR001173">
    <property type="entry name" value="Glyco_trans_2-like"/>
</dbReference>
<reference evidence="3" key="1">
    <citation type="journal article" date="2019" name="Int. J. Syst. Evol. Microbiol.">
        <title>The Global Catalogue of Microorganisms (GCM) 10K type strain sequencing project: providing services to taxonomists for standard genome sequencing and annotation.</title>
        <authorList>
            <consortium name="The Broad Institute Genomics Platform"/>
            <consortium name="The Broad Institute Genome Sequencing Center for Infectious Disease"/>
            <person name="Wu L."/>
            <person name="Ma J."/>
        </authorList>
    </citation>
    <scope>NUCLEOTIDE SEQUENCE [LARGE SCALE GENOMIC DNA]</scope>
    <source>
        <strain evidence="3">CCUG 50873</strain>
    </source>
</reference>
<proteinExistence type="predicted"/>
<dbReference type="CDD" id="cd04184">
    <property type="entry name" value="GT2_RfbC_Mx_like"/>
    <property type="match status" value="1"/>
</dbReference>
<dbReference type="Gene3D" id="3.90.550.10">
    <property type="entry name" value="Spore Coat Polysaccharide Biosynthesis Protein SpsA, Chain A"/>
    <property type="match status" value="2"/>
</dbReference>
<dbReference type="Proteomes" id="UP001597068">
    <property type="component" value="Unassembled WGS sequence"/>
</dbReference>
<dbReference type="PANTHER" id="PTHR43685:SF11">
    <property type="entry name" value="GLYCOSYLTRANSFERASE TAGX-RELATED"/>
    <property type="match status" value="1"/>
</dbReference>
<dbReference type="EMBL" id="JBHTIL010000001">
    <property type="protein sequence ID" value="MFD0925247.1"/>
    <property type="molecule type" value="Genomic_DNA"/>
</dbReference>
<keyword evidence="2" id="KW-0808">Transferase</keyword>
<dbReference type="SUPFAM" id="SSF53448">
    <property type="entry name" value="Nucleotide-diphospho-sugar transferases"/>
    <property type="match status" value="2"/>
</dbReference>
<keyword evidence="2" id="KW-0328">Glycosyltransferase</keyword>
<dbReference type="EC" id="2.4.-.-" evidence="2"/>
<organism evidence="2 3">
    <name type="scientific">Williamsia deligens</name>
    <dbReference type="NCBI Taxonomy" id="321325"/>
    <lineage>
        <taxon>Bacteria</taxon>
        <taxon>Bacillati</taxon>
        <taxon>Actinomycetota</taxon>
        <taxon>Actinomycetes</taxon>
        <taxon>Mycobacteriales</taxon>
        <taxon>Nocardiaceae</taxon>
        <taxon>Williamsia</taxon>
    </lineage>
</organism>
<gene>
    <name evidence="2" type="ORF">ACFQ04_05795</name>
</gene>
<dbReference type="RefSeq" id="WP_253646787.1">
    <property type="nucleotide sequence ID" value="NZ_BAAAMO010000002.1"/>
</dbReference>
<keyword evidence="3" id="KW-1185">Reference proteome</keyword>
<dbReference type="InterPro" id="IPR050834">
    <property type="entry name" value="Glycosyltransf_2"/>
</dbReference>